<evidence type="ECO:0000313" key="3">
    <source>
        <dbReference type="Proteomes" id="UP001501822"/>
    </source>
</evidence>
<keyword evidence="3" id="KW-1185">Reference proteome</keyword>
<keyword evidence="1" id="KW-0732">Signal</keyword>
<dbReference type="RefSeq" id="WP_252804533.1">
    <property type="nucleotide sequence ID" value="NZ_BAAABM010000007.1"/>
</dbReference>
<organism evidence="2 3">
    <name type="scientific">Actinoallomurus spadix</name>
    <dbReference type="NCBI Taxonomy" id="79912"/>
    <lineage>
        <taxon>Bacteria</taxon>
        <taxon>Bacillati</taxon>
        <taxon>Actinomycetota</taxon>
        <taxon>Actinomycetes</taxon>
        <taxon>Streptosporangiales</taxon>
        <taxon>Thermomonosporaceae</taxon>
        <taxon>Actinoallomurus</taxon>
    </lineage>
</organism>
<comment type="caution">
    <text evidence="2">The sequence shown here is derived from an EMBL/GenBank/DDBJ whole genome shotgun (WGS) entry which is preliminary data.</text>
</comment>
<evidence type="ECO:0008006" key="4">
    <source>
        <dbReference type="Google" id="ProtNLM"/>
    </source>
</evidence>
<accession>A0ABP3FLY5</accession>
<evidence type="ECO:0000256" key="1">
    <source>
        <dbReference type="SAM" id="SignalP"/>
    </source>
</evidence>
<protein>
    <recommendedName>
        <fullName evidence="4">Secreted protein</fullName>
    </recommendedName>
</protein>
<feature type="chain" id="PRO_5045981304" description="Secreted protein" evidence="1">
    <location>
        <begin position="30"/>
        <end position="174"/>
    </location>
</feature>
<sequence>MITFFGRRIVTAATAVALGVVLTPASAHAARFSMVYTCAVPLLGDRSVGFDGTLTAAPRRPTAGTFTRVDLHVSRLSLRPPVAVTSWSADADVDVGGAQVTGFRLSGSGGPVSAYDPVTGHLTGGWVPEAIGVDRLRLGKVVLRVSTSSFGDVTVPCSPRRPRPVAETLTVFAR</sequence>
<evidence type="ECO:0000313" key="2">
    <source>
        <dbReference type="EMBL" id="GAA0320991.1"/>
    </source>
</evidence>
<name>A0ABP3FLY5_9ACTN</name>
<gene>
    <name evidence="2" type="ORF">GCM10010151_08390</name>
</gene>
<feature type="signal peptide" evidence="1">
    <location>
        <begin position="1"/>
        <end position="29"/>
    </location>
</feature>
<dbReference type="Proteomes" id="UP001501822">
    <property type="component" value="Unassembled WGS sequence"/>
</dbReference>
<proteinExistence type="predicted"/>
<reference evidence="3" key="1">
    <citation type="journal article" date="2019" name="Int. J. Syst. Evol. Microbiol.">
        <title>The Global Catalogue of Microorganisms (GCM) 10K type strain sequencing project: providing services to taxonomists for standard genome sequencing and annotation.</title>
        <authorList>
            <consortium name="The Broad Institute Genomics Platform"/>
            <consortium name="The Broad Institute Genome Sequencing Center for Infectious Disease"/>
            <person name="Wu L."/>
            <person name="Ma J."/>
        </authorList>
    </citation>
    <scope>NUCLEOTIDE SEQUENCE [LARGE SCALE GENOMIC DNA]</scope>
    <source>
        <strain evidence="3">JCM 3146</strain>
    </source>
</reference>
<dbReference type="EMBL" id="BAAABM010000007">
    <property type="protein sequence ID" value="GAA0320991.1"/>
    <property type="molecule type" value="Genomic_DNA"/>
</dbReference>